<protein>
    <submittedName>
        <fullName evidence="1">Uncharacterized protein</fullName>
    </submittedName>
</protein>
<gene>
    <name evidence="1" type="ORF">DS843_02970</name>
</gene>
<dbReference type="Proteomes" id="UP000480854">
    <property type="component" value="Unassembled WGS sequence"/>
</dbReference>
<dbReference type="AlphaFoldDB" id="A0A9W7NMW5"/>
<sequence>MRMQALRQIVTVPEQEDDLVAEAIRDVLVADVIDQATKDRLVDGLTVLKAGLDCPDSGCTGCFHRRSCERFIENILWTS</sequence>
<dbReference type="EMBL" id="QOKW01000002">
    <property type="protein sequence ID" value="KAA0683372.1"/>
    <property type="molecule type" value="Genomic_DNA"/>
</dbReference>
<organism evidence="1 2">
    <name type="scientific">Roseomonas genomospecies 6</name>
    <dbReference type="NCBI Taxonomy" id="214106"/>
    <lineage>
        <taxon>Bacteria</taxon>
        <taxon>Pseudomonadati</taxon>
        <taxon>Pseudomonadota</taxon>
        <taxon>Alphaproteobacteria</taxon>
        <taxon>Acetobacterales</taxon>
        <taxon>Roseomonadaceae</taxon>
        <taxon>Roseomonas</taxon>
    </lineage>
</organism>
<reference evidence="1 2" key="1">
    <citation type="submission" date="2018-07" db="EMBL/GenBank/DDBJ databases">
        <title>Genome sequence of Azospirillum sp. ATCC 49961.</title>
        <authorList>
            <person name="Sant'Anna F.H."/>
            <person name="Baldani J.I."/>
            <person name="Zilli J.E."/>
            <person name="Reis V.M."/>
            <person name="Hartmann A."/>
            <person name="Cruz L."/>
            <person name="de Souza E.M."/>
            <person name="de Oliveira Pedrosa F."/>
            <person name="Passaglia L.M.P."/>
        </authorList>
    </citation>
    <scope>NUCLEOTIDE SEQUENCE [LARGE SCALE GENOMIC DNA]</scope>
    <source>
        <strain evidence="1 2">ATCC 49961</strain>
    </source>
</reference>
<keyword evidence="2" id="KW-1185">Reference proteome</keyword>
<comment type="caution">
    <text evidence="1">The sequence shown here is derived from an EMBL/GenBank/DDBJ whole genome shotgun (WGS) entry which is preliminary data.</text>
</comment>
<proteinExistence type="predicted"/>
<accession>A0A9W7NMW5</accession>
<evidence type="ECO:0000313" key="2">
    <source>
        <dbReference type="Proteomes" id="UP000480854"/>
    </source>
</evidence>
<name>A0A9W7NMW5_9PROT</name>
<evidence type="ECO:0000313" key="1">
    <source>
        <dbReference type="EMBL" id="KAA0683372.1"/>
    </source>
</evidence>